<dbReference type="Gene3D" id="1.10.10.10">
    <property type="entry name" value="Winged helix-like DNA-binding domain superfamily/Winged helix DNA-binding domain"/>
    <property type="match status" value="1"/>
</dbReference>
<dbReference type="Gene3D" id="3.30.460.10">
    <property type="entry name" value="Beta Polymerase, domain 2"/>
    <property type="match status" value="1"/>
</dbReference>
<dbReference type="OrthoDB" id="2350973at2"/>
<reference evidence="5" key="1">
    <citation type="submission" date="2016-10" db="EMBL/GenBank/DDBJ databases">
        <authorList>
            <person name="Varghese N."/>
            <person name="Submissions S."/>
        </authorList>
    </citation>
    <scope>NUCLEOTIDE SEQUENCE [LARGE SCALE GENOMIC DNA]</scope>
    <source>
        <strain evidence="5">IBRC-M10078</strain>
    </source>
</reference>
<dbReference type="InterPro" id="IPR043519">
    <property type="entry name" value="NT_sf"/>
</dbReference>
<dbReference type="Gene3D" id="1.20.120.330">
    <property type="entry name" value="Nucleotidyltransferases domain 2"/>
    <property type="match status" value="1"/>
</dbReference>
<evidence type="ECO:0000259" key="1">
    <source>
        <dbReference type="Pfam" id="PF14540"/>
    </source>
</evidence>
<sequence>MENILRPVYQERASHPNTVGIIIIEKKLHAFPVTDSFDTILLVIVKEMEEPLMIKHYDHEGRIASLYTVTEAMLKEWLFLGSNRKFVEWILKGKVIFDRNEYISNLKKELEEFPQEERDIKKGIEFGKLIRRYQDGKAFFNIGHYLDAYNNIVHALHHLARLAIIENGLHPEVTVWNQVKQFDPEIYKLYEELVESEESLSKRLELLFLASEFLINTRAKQGGRHLLEVLAERSESWLFGEILDHPKLKVYSVDLELMVEFLVEKQLIHVEKVLTKGKDLYHRNYSVSL</sequence>
<dbReference type="AlphaFoldDB" id="A0A1H0WMU8"/>
<organism evidence="4 5">
    <name type="scientific">Litchfieldia salsa</name>
    <dbReference type="NCBI Taxonomy" id="930152"/>
    <lineage>
        <taxon>Bacteria</taxon>
        <taxon>Bacillati</taxon>
        <taxon>Bacillota</taxon>
        <taxon>Bacilli</taxon>
        <taxon>Bacillales</taxon>
        <taxon>Bacillaceae</taxon>
        <taxon>Litchfieldia</taxon>
    </lineage>
</organism>
<protein>
    <submittedName>
        <fullName evidence="4">Nucleotidyltransferase-like</fullName>
    </submittedName>
</protein>
<evidence type="ECO:0000259" key="3">
    <source>
        <dbReference type="Pfam" id="PF22339"/>
    </source>
</evidence>
<keyword evidence="4" id="KW-0808">Transferase</keyword>
<evidence type="ECO:0000313" key="5">
    <source>
        <dbReference type="Proteomes" id="UP000199159"/>
    </source>
</evidence>
<accession>A0A1H0WMU8</accession>
<dbReference type="RefSeq" id="WP_090858137.1">
    <property type="nucleotide sequence ID" value="NZ_FNJU01000012.1"/>
</dbReference>
<dbReference type="InterPro" id="IPR041143">
    <property type="entry name" value="YgxA_HTH"/>
</dbReference>
<dbReference type="Proteomes" id="UP000199159">
    <property type="component" value="Unassembled WGS sequence"/>
</dbReference>
<dbReference type="Pfam" id="PF14540">
    <property type="entry name" value="NTF-like"/>
    <property type="match status" value="1"/>
</dbReference>
<dbReference type="Pfam" id="PF18576">
    <property type="entry name" value="HTH_52"/>
    <property type="match status" value="1"/>
</dbReference>
<dbReference type="GO" id="GO:0016740">
    <property type="term" value="F:transferase activity"/>
    <property type="evidence" value="ECO:0007669"/>
    <property type="project" value="UniProtKB-KW"/>
</dbReference>
<evidence type="ECO:0000313" key="4">
    <source>
        <dbReference type="EMBL" id="SDP92050.1"/>
    </source>
</evidence>
<dbReference type="InterPro" id="IPR054515">
    <property type="entry name" value="YgxA-like_substrate-bd"/>
</dbReference>
<evidence type="ECO:0000259" key="2">
    <source>
        <dbReference type="Pfam" id="PF18576"/>
    </source>
</evidence>
<feature type="domain" description="YgxA-like substrate binding" evidence="3">
    <location>
        <begin position="120"/>
        <end position="218"/>
    </location>
</feature>
<feature type="domain" description="Nucleotidyltransferase-like" evidence="1">
    <location>
        <begin position="1"/>
        <end position="118"/>
    </location>
</feature>
<feature type="domain" description="YgxA-like helix-turn-helix" evidence="2">
    <location>
        <begin position="224"/>
        <end position="287"/>
    </location>
</feature>
<dbReference type="EMBL" id="FNJU01000012">
    <property type="protein sequence ID" value="SDP92050.1"/>
    <property type="molecule type" value="Genomic_DNA"/>
</dbReference>
<dbReference type="InterPro" id="IPR029348">
    <property type="entry name" value="NTF-like"/>
</dbReference>
<dbReference type="Pfam" id="PF22339">
    <property type="entry name" value="YgxA-like_sub_bind"/>
    <property type="match status" value="1"/>
</dbReference>
<dbReference type="STRING" id="930152.SAMN05216565_11298"/>
<proteinExistence type="predicted"/>
<gene>
    <name evidence="4" type="ORF">SAMN05216565_11298</name>
</gene>
<keyword evidence="5" id="KW-1185">Reference proteome</keyword>
<dbReference type="InterPro" id="IPR036388">
    <property type="entry name" value="WH-like_DNA-bd_sf"/>
</dbReference>
<name>A0A1H0WMU8_9BACI</name>